<reference evidence="4" key="1">
    <citation type="submission" date="2022-08" db="EMBL/GenBank/DDBJ databases">
        <authorList>
            <person name="Gutierrez-Valencia J."/>
        </authorList>
    </citation>
    <scope>NUCLEOTIDE SEQUENCE</scope>
</reference>
<keyword evidence="1" id="KW-0862">Zinc</keyword>
<dbReference type="GO" id="GO:0003676">
    <property type="term" value="F:nucleic acid binding"/>
    <property type="evidence" value="ECO:0007669"/>
    <property type="project" value="InterPro"/>
</dbReference>
<feature type="compositionally biased region" description="Polar residues" evidence="2">
    <location>
        <begin position="525"/>
        <end position="536"/>
    </location>
</feature>
<feature type="compositionally biased region" description="Low complexity" evidence="2">
    <location>
        <begin position="486"/>
        <end position="499"/>
    </location>
</feature>
<evidence type="ECO:0000256" key="1">
    <source>
        <dbReference type="PROSITE-ProRule" id="PRU00047"/>
    </source>
</evidence>
<dbReference type="GO" id="GO:0008270">
    <property type="term" value="F:zinc ion binding"/>
    <property type="evidence" value="ECO:0007669"/>
    <property type="project" value="UniProtKB-KW"/>
</dbReference>
<dbReference type="PROSITE" id="PS50158">
    <property type="entry name" value="ZF_CCHC"/>
    <property type="match status" value="1"/>
</dbReference>
<protein>
    <recommendedName>
        <fullName evidence="3">CCHC-type domain-containing protein</fullName>
    </recommendedName>
</protein>
<dbReference type="AlphaFoldDB" id="A0AAV0JLZ0"/>
<evidence type="ECO:0000313" key="4">
    <source>
        <dbReference type="EMBL" id="CAI0410964.1"/>
    </source>
</evidence>
<accession>A0AAV0JLZ0</accession>
<name>A0AAV0JLZ0_9ROSI</name>
<feature type="domain" description="CCHC-type" evidence="3">
    <location>
        <begin position="313"/>
        <end position="328"/>
    </location>
</feature>
<feature type="compositionally biased region" description="Low complexity" evidence="2">
    <location>
        <begin position="10"/>
        <end position="21"/>
    </location>
</feature>
<dbReference type="InterPro" id="IPR025558">
    <property type="entry name" value="DUF4283"/>
</dbReference>
<keyword evidence="1" id="KW-0479">Metal-binding</keyword>
<keyword evidence="5" id="KW-1185">Reference proteome</keyword>
<dbReference type="PANTHER" id="PTHR31286">
    <property type="entry name" value="GLYCINE-RICH CELL WALL STRUCTURAL PROTEIN 1.8-LIKE"/>
    <property type="match status" value="1"/>
</dbReference>
<feature type="compositionally biased region" description="Basic and acidic residues" evidence="2">
    <location>
        <begin position="400"/>
        <end position="410"/>
    </location>
</feature>
<evidence type="ECO:0000256" key="2">
    <source>
        <dbReference type="SAM" id="MobiDB-lite"/>
    </source>
</evidence>
<dbReference type="InterPro" id="IPR040256">
    <property type="entry name" value="At4g02000-like"/>
</dbReference>
<dbReference type="EMBL" id="CAMGYJ010000005">
    <property type="protein sequence ID" value="CAI0410964.1"/>
    <property type="molecule type" value="Genomic_DNA"/>
</dbReference>
<organism evidence="4 5">
    <name type="scientific">Linum tenue</name>
    <dbReference type="NCBI Taxonomy" id="586396"/>
    <lineage>
        <taxon>Eukaryota</taxon>
        <taxon>Viridiplantae</taxon>
        <taxon>Streptophyta</taxon>
        <taxon>Embryophyta</taxon>
        <taxon>Tracheophyta</taxon>
        <taxon>Spermatophyta</taxon>
        <taxon>Magnoliopsida</taxon>
        <taxon>eudicotyledons</taxon>
        <taxon>Gunneridae</taxon>
        <taxon>Pentapetalae</taxon>
        <taxon>rosids</taxon>
        <taxon>fabids</taxon>
        <taxon>Malpighiales</taxon>
        <taxon>Linaceae</taxon>
        <taxon>Linum</taxon>
    </lineage>
</organism>
<evidence type="ECO:0000259" key="3">
    <source>
        <dbReference type="PROSITE" id="PS50158"/>
    </source>
</evidence>
<dbReference type="Pfam" id="PF14111">
    <property type="entry name" value="DUF4283"/>
    <property type="match status" value="1"/>
</dbReference>
<keyword evidence="1" id="KW-0863">Zinc-finger</keyword>
<feature type="compositionally biased region" description="Basic and acidic residues" evidence="2">
    <location>
        <begin position="432"/>
        <end position="448"/>
    </location>
</feature>
<dbReference type="PANTHER" id="PTHR31286:SF99">
    <property type="entry name" value="DUF4283 DOMAIN-CONTAINING PROTEIN"/>
    <property type="match status" value="1"/>
</dbReference>
<evidence type="ECO:0000313" key="5">
    <source>
        <dbReference type="Proteomes" id="UP001154282"/>
    </source>
</evidence>
<gene>
    <name evidence="4" type="ORF">LITE_LOCUS14966</name>
</gene>
<dbReference type="Proteomes" id="UP001154282">
    <property type="component" value="Unassembled WGS sequence"/>
</dbReference>
<feature type="region of interest" description="Disordered" evidence="2">
    <location>
        <begin position="1"/>
        <end position="33"/>
    </location>
</feature>
<comment type="caution">
    <text evidence="4">The sequence shown here is derived from an EMBL/GenBank/DDBJ whole genome shotgun (WGS) entry which is preliminary data.</text>
</comment>
<feature type="compositionally biased region" description="Basic and acidic residues" evidence="2">
    <location>
        <begin position="374"/>
        <end position="386"/>
    </location>
</feature>
<proteinExistence type="predicted"/>
<dbReference type="InterPro" id="IPR001878">
    <property type="entry name" value="Znf_CCHC"/>
</dbReference>
<feature type="region of interest" description="Disordered" evidence="2">
    <location>
        <begin position="340"/>
        <end position="536"/>
    </location>
</feature>
<sequence>MLSTPLEGTPSAAPPQALLPSDRPPDFTSKPSLANTGTAHIAAATDMITDASAGSGVVTRDIEIADSPATATEKETVQAQEPPVQIKPTAQFSYASAVRGWKSNISFSDQASQWTPVGENDLIPGSRNGEPALNISTTFKERICAPWHRTIVVRLLGTTIGFNTLCSRLRGLWRPTDAMEIMDLDQDCFLVKLSNEQDYFRALTDGPWTIFDHYLAVQQWSPNFKVSDPLPRKMIVWVQFPALKIHFYHKEIRTSLGNLLGRTIRLDFHTLNLQRAKFARIVVEVDLSKPLVPRIWLDDAWQKVEYENLPDVCFECGKIGHSSLLCPKLRLQSPPPILAITGGEVPANEAEQGEEESTPGFGLWMLVSRKSRRNSRDPSQKGKLDSSSKNANGIMPAKQGKQEVSQKEGGRTAPISPQTPQIHLNGHPTMRGKAEQERNTQEKKKGKEPASTAVRVGGKGLLGPIPETVPFFGNGQKPKDDHAQASTSSKSPLKSTTYPKPKDQTTPLPKMSPPVGDSATGIAKSKSTPPAVQTDL</sequence>